<comment type="similarity">
    <text evidence="2">Belongs to the enolase family.</text>
</comment>
<keyword evidence="4" id="KW-0324">Glycolysis</keyword>
<dbReference type="SUPFAM" id="SSF51604">
    <property type="entry name" value="Enolase C-terminal domain-like"/>
    <property type="match status" value="1"/>
</dbReference>
<reference evidence="7 8" key="1">
    <citation type="journal article" date="2014" name="Nat. Genet.">
        <title>Genome sequence of the hot pepper provides insights into the evolution of pungency in Capsicum species.</title>
        <authorList>
            <person name="Kim S."/>
            <person name="Park M."/>
            <person name="Yeom S.I."/>
            <person name="Kim Y.M."/>
            <person name="Lee J.M."/>
            <person name="Lee H.A."/>
            <person name="Seo E."/>
            <person name="Choi J."/>
            <person name="Cheong K."/>
            <person name="Kim K.T."/>
            <person name="Jung K."/>
            <person name="Lee G.W."/>
            <person name="Oh S.K."/>
            <person name="Bae C."/>
            <person name="Kim S.B."/>
            <person name="Lee H.Y."/>
            <person name="Kim S.Y."/>
            <person name="Kim M.S."/>
            <person name="Kang B.C."/>
            <person name="Jo Y.D."/>
            <person name="Yang H.B."/>
            <person name="Jeong H.J."/>
            <person name="Kang W.H."/>
            <person name="Kwon J.K."/>
            <person name="Shin C."/>
            <person name="Lim J.Y."/>
            <person name="Park J.H."/>
            <person name="Huh J.H."/>
            <person name="Kim J.S."/>
            <person name="Kim B.D."/>
            <person name="Cohen O."/>
            <person name="Paran I."/>
            <person name="Suh M.C."/>
            <person name="Lee S.B."/>
            <person name="Kim Y.K."/>
            <person name="Shin Y."/>
            <person name="Noh S.J."/>
            <person name="Park J."/>
            <person name="Seo Y.S."/>
            <person name="Kwon S.Y."/>
            <person name="Kim H.A."/>
            <person name="Park J.M."/>
            <person name="Kim H.J."/>
            <person name="Choi S.B."/>
            <person name="Bosland P.W."/>
            <person name="Reeves G."/>
            <person name="Jo S.H."/>
            <person name="Lee B.W."/>
            <person name="Cho H.T."/>
            <person name="Choi H.S."/>
            <person name="Lee M.S."/>
            <person name="Yu Y."/>
            <person name="Do Choi Y."/>
            <person name="Park B.S."/>
            <person name="van Deynze A."/>
            <person name="Ashrafi H."/>
            <person name="Hill T."/>
            <person name="Kim W.T."/>
            <person name="Pai H.S."/>
            <person name="Ahn H.K."/>
            <person name="Yeam I."/>
            <person name="Giovannoni J.J."/>
            <person name="Rose J.K."/>
            <person name="Sorensen I."/>
            <person name="Lee S.J."/>
            <person name="Kim R.W."/>
            <person name="Choi I.Y."/>
            <person name="Choi B.S."/>
            <person name="Lim J.S."/>
            <person name="Lee Y.H."/>
            <person name="Choi D."/>
        </authorList>
    </citation>
    <scope>NUCLEOTIDE SEQUENCE [LARGE SCALE GENOMIC DNA]</scope>
    <source>
        <strain evidence="8">cv. CM334</strain>
    </source>
</reference>
<accession>A0A2G2YTD7</accession>
<dbReference type="SMART" id="SM01192">
    <property type="entry name" value="Enolase_C"/>
    <property type="match status" value="1"/>
</dbReference>
<evidence type="ECO:0000313" key="8">
    <source>
        <dbReference type="Proteomes" id="UP000222542"/>
    </source>
</evidence>
<dbReference type="PRINTS" id="PR00148">
    <property type="entry name" value="ENOLASE"/>
</dbReference>
<reference evidence="7 8" key="2">
    <citation type="journal article" date="2017" name="Genome Biol.">
        <title>New reference genome sequences of hot pepper reveal the massive evolution of plant disease-resistance genes by retroduplication.</title>
        <authorList>
            <person name="Kim S."/>
            <person name="Park J."/>
            <person name="Yeom S.I."/>
            <person name="Kim Y.M."/>
            <person name="Seo E."/>
            <person name="Kim K.T."/>
            <person name="Kim M.S."/>
            <person name="Lee J.M."/>
            <person name="Cheong K."/>
            <person name="Shin H.S."/>
            <person name="Kim S.B."/>
            <person name="Han K."/>
            <person name="Lee J."/>
            <person name="Park M."/>
            <person name="Lee H.A."/>
            <person name="Lee H.Y."/>
            <person name="Lee Y."/>
            <person name="Oh S."/>
            <person name="Lee J.H."/>
            <person name="Choi E."/>
            <person name="Choi E."/>
            <person name="Lee S.E."/>
            <person name="Jeon J."/>
            <person name="Kim H."/>
            <person name="Choi G."/>
            <person name="Song H."/>
            <person name="Lee J."/>
            <person name="Lee S.C."/>
            <person name="Kwon J.K."/>
            <person name="Lee H.Y."/>
            <person name="Koo N."/>
            <person name="Hong Y."/>
            <person name="Kim R.W."/>
            <person name="Kang W.H."/>
            <person name="Huh J.H."/>
            <person name="Kang B.C."/>
            <person name="Yang T.J."/>
            <person name="Lee Y.H."/>
            <person name="Bennetzen J.L."/>
            <person name="Choi D."/>
        </authorList>
    </citation>
    <scope>NUCLEOTIDE SEQUENCE [LARGE SCALE GENOMIC DNA]</scope>
    <source>
        <strain evidence="8">cv. CM334</strain>
    </source>
</reference>
<evidence type="ECO:0000256" key="1">
    <source>
        <dbReference type="ARBA" id="ARBA00005031"/>
    </source>
</evidence>
<dbReference type="AlphaFoldDB" id="A0A2G2YTD7"/>
<evidence type="ECO:0000256" key="2">
    <source>
        <dbReference type="ARBA" id="ARBA00009604"/>
    </source>
</evidence>
<dbReference type="Pfam" id="PF00113">
    <property type="entry name" value="Enolase_C"/>
    <property type="match status" value="1"/>
</dbReference>
<evidence type="ECO:0000256" key="4">
    <source>
        <dbReference type="ARBA" id="ARBA00023152"/>
    </source>
</evidence>
<dbReference type="PANTHER" id="PTHR11902:SF42">
    <property type="entry name" value="ENOLASE 1, CHLOROPLASTIC"/>
    <property type="match status" value="1"/>
</dbReference>
<dbReference type="EC" id="4.2.1.11" evidence="3"/>
<comment type="caution">
    <text evidence="7">The sequence shown here is derived from an EMBL/GenBank/DDBJ whole genome shotgun (WGS) entry which is preliminary data.</text>
</comment>
<name>A0A2G2YTD7_CAPAN</name>
<dbReference type="EMBL" id="AYRZ02000009">
    <property type="protein sequence ID" value="PHT72925.1"/>
    <property type="molecule type" value="Genomic_DNA"/>
</dbReference>
<organism evidence="7 8">
    <name type="scientific">Capsicum annuum</name>
    <name type="common">Capsicum pepper</name>
    <dbReference type="NCBI Taxonomy" id="4072"/>
    <lineage>
        <taxon>Eukaryota</taxon>
        <taxon>Viridiplantae</taxon>
        <taxon>Streptophyta</taxon>
        <taxon>Embryophyta</taxon>
        <taxon>Tracheophyta</taxon>
        <taxon>Spermatophyta</taxon>
        <taxon>Magnoliopsida</taxon>
        <taxon>eudicotyledons</taxon>
        <taxon>Gunneridae</taxon>
        <taxon>Pentapetalae</taxon>
        <taxon>asterids</taxon>
        <taxon>lamiids</taxon>
        <taxon>Solanales</taxon>
        <taxon>Solanaceae</taxon>
        <taxon>Solanoideae</taxon>
        <taxon>Capsiceae</taxon>
        <taxon>Capsicum</taxon>
    </lineage>
</organism>
<dbReference type="GO" id="GO:0004634">
    <property type="term" value="F:phosphopyruvate hydratase activity"/>
    <property type="evidence" value="ECO:0007669"/>
    <property type="project" value="UniProtKB-EC"/>
</dbReference>
<dbReference type="InterPro" id="IPR036849">
    <property type="entry name" value="Enolase-like_C_sf"/>
</dbReference>
<dbReference type="PANTHER" id="PTHR11902">
    <property type="entry name" value="ENOLASE"/>
    <property type="match status" value="1"/>
</dbReference>
<dbReference type="UniPathway" id="UPA00109">
    <property type="reaction ID" value="UER00187"/>
</dbReference>
<protein>
    <recommendedName>
        <fullName evidence="3">phosphopyruvate hydratase</fullName>
        <ecNumber evidence="3">4.2.1.11</ecNumber>
    </recommendedName>
</protein>
<sequence>MQPTLTLDLGQAWKMCMCGKDFPIVYIKEPFDQDDWRSWASLQSSVDIQLVGDDLLVNKIDTVIESIQPVLDSKAAGWGVMVSHRSGEKEDNFIVDLSVGLASEQAKGEGSFLSFLTGSLALLKNIAEATKYISITVNLVSFSLCSITFSDT</sequence>
<dbReference type="STRING" id="4072.A0A2G2YTD7"/>
<comment type="pathway">
    <text evidence="1">Carbohydrate degradation; glycolysis; pyruvate from D-glyceraldehyde 3-phosphate: step 4/5.</text>
</comment>
<dbReference type="InterPro" id="IPR020810">
    <property type="entry name" value="Enolase_C"/>
</dbReference>
<dbReference type="SMR" id="A0A2G2YTD7"/>
<dbReference type="Proteomes" id="UP000222542">
    <property type="component" value="Unassembled WGS sequence"/>
</dbReference>
<dbReference type="GO" id="GO:0000287">
    <property type="term" value="F:magnesium ion binding"/>
    <property type="evidence" value="ECO:0007669"/>
    <property type="project" value="InterPro"/>
</dbReference>
<keyword evidence="8" id="KW-1185">Reference proteome</keyword>
<evidence type="ECO:0000256" key="5">
    <source>
        <dbReference type="ARBA" id="ARBA00023239"/>
    </source>
</evidence>
<evidence type="ECO:0000256" key="3">
    <source>
        <dbReference type="ARBA" id="ARBA00012058"/>
    </source>
</evidence>
<dbReference type="Gene3D" id="3.20.20.120">
    <property type="entry name" value="Enolase-like C-terminal domain"/>
    <property type="match status" value="2"/>
</dbReference>
<feature type="domain" description="Enolase C-terminal TIM barrel" evidence="6">
    <location>
        <begin position="2"/>
        <end position="138"/>
    </location>
</feature>
<dbReference type="Gramene" id="PHT72925">
    <property type="protein sequence ID" value="PHT72925"/>
    <property type="gene ID" value="T459_23710"/>
</dbReference>
<proteinExistence type="inferred from homology"/>
<dbReference type="InterPro" id="IPR000941">
    <property type="entry name" value="Enolase"/>
</dbReference>
<keyword evidence="5" id="KW-0456">Lyase</keyword>
<dbReference type="GO" id="GO:0000015">
    <property type="term" value="C:phosphopyruvate hydratase complex"/>
    <property type="evidence" value="ECO:0007669"/>
    <property type="project" value="InterPro"/>
</dbReference>
<dbReference type="GO" id="GO:0006096">
    <property type="term" value="P:glycolytic process"/>
    <property type="evidence" value="ECO:0007669"/>
    <property type="project" value="UniProtKB-UniPathway"/>
</dbReference>
<evidence type="ECO:0000313" key="7">
    <source>
        <dbReference type="EMBL" id="PHT72925.1"/>
    </source>
</evidence>
<gene>
    <name evidence="7" type="ORF">T459_23710</name>
</gene>
<evidence type="ECO:0000259" key="6">
    <source>
        <dbReference type="SMART" id="SM01192"/>
    </source>
</evidence>